<organism evidence="1 2">
    <name type="scientific">Hoylesella enoeca</name>
    <dbReference type="NCBI Taxonomy" id="76123"/>
    <lineage>
        <taxon>Bacteria</taxon>
        <taxon>Pseudomonadati</taxon>
        <taxon>Bacteroidota</taxon>
        <taxon>Bacteroidia</taxon>
        <taxon>Bacteroidales</taxon>
        <taxon>Prevotellaceae</taxon>
        <taxon>Hoylesella</taxon>
    </lineage>
</organism>
<protein>
    <recommendedName>
        <fullName evidence="3">Fimbrillin family protein</fullName>
    </recommendedName>
</protein>
<proteinExistence type="predicted"/>
<evidence type="ECO:0000313" key="1">
    <source>
        <dbReference type="EMBL" id="ALO49389.1"/>
    </source>
</evidence>
<gene>
    <name evidence="1" type="ORF">AS203_10040</name>
</gene>
<evidence type="ECO:0000313" key="2">
    <source>
        <dbReference type="Proteomes" id="UP000056252"/>
    </source>
</evidence>
<accession>A0A0S2KM82</accession>
<dbReference type="AlphaFoldDB" id="A0A0S2KM82"/>
<dbReference type="PROSITE" id="PS51257">
    <property type="entry name" value="PROKAR_LIPOPROTEIN"/>
    <property type="match status" value="1"/>
</dbReference>
<dbReference type="EMBL" id="CP013195">
    <property type="protein sequence ID" value="ALO49389.1"/>
    <property type="molecule type" value="Genomic_DNA"/>
</dbReference>
<evidence type="ECO:0008006" key="3">
    <source>
        <dbReference type="Google" id="ProtNLM"/>
    </source>
</evidence>
<sequence length="540" mass="59181">MIKTLSKAMKTFKTFIPLTVGLLLMGCANNDITDDNTLQQTGNQQDATTFVGKNYTGKDDKQATRTYLSFIRSTPTTAKFIWNPSDKVYLSDGSSATAEVASTADMSVADFTFKGKSLTAPSYDIYYPGANATAYNKVHIPDTNNGRQLYPYSYGLQFSISDGGDCGFAKATQQPDGKYYFELEHQAAYIILYPRSNAANTDRVSIKSIKVTADTNISGDYTLTPSGLTGSGSSKTVSSQARMPLTSTIVGTGEVIDGTKTQDRNAMLFTIAPCTTALTIEYTLRNYDGSIAGTVTKQLPVRTYAKNTITPITANLQVPEVGYYYTWDAAEGQHYWKGYEKEQYSGGGNTPGSGNHYPENSSDARWYNTASNTATRSAKDCPNLYEISWYVAHGDPHWDAEMVWTNGGDLYKGGMWFKKKAYITGFSNTTYPAGFNPPSTMGSPTVNTFIAQGRPTDTSEYFFLPAASYYMRGQISRNYGEELGELGTYWSNTFASAYPGDTGSDPYNGSTAYCLNFSSNRVYIGIYPKCKCGVPLWTAQ</sequence>
<reference evidence="2" key="1">
    <citation type="submission" date="2015-11" db="EMBL/GenBank/DDBJ databases">
        <authorList>
            <person name="Holder M.E."/>
            <person name="Ajami N.J."/>
            <person name="Petrosino J.F."/>
        </authorList>
    </citation>
    <scope>NUCLEOTIDE SEQUENCE [LARGE SCALE GENOMIC DNA]</scope>
    <source>
        <strain evidence="2">F0113</strain>
    </source>
</reference>
<dbReference type="Proteomes" id="UP000056252">
    <property type="component" value="Chromosome"/>
</dbReference>
<name>A0A0S2KM82_9BACT</name>
<keyword evidence="2" id="KW-1185">Reference proteome</keyword>
<dbReference type="KEGG" id="peo:AS203_10040"/>
<dbReference type="STRING" id="76123.AS203_10040"/>